<dbReference type="Pfam" id="PF09604">
    <property type="entry name" value="Potass_KdpF"/>
    <property type="match status" value="1"/>
</dbReference>
<evidence type="ECO:0000313" key="2">
    <source>
        <dbReference type="Proteomes" id="UP000269265"/>
    </source>
</evidence>
<dbReference type="NCBIfam" id="TIGR02115">
    <property type="entry name" value="potass_kdpF"/>
    <property type="match status" value="1"/>
</dbReference>
<dbReference type="Proteomes" id="UP000269265">
    <property type="component" value="Unassembled WGS sequence"/>
</dbReference>
<dbReference type="GO" id="GO:0008556">
    <property type="term" value="F:P-type potassium transmembrane transporter activity"/>
    <property type="evidence" value="ECO:0007669"/>
    <property type="project" value="InterPro"/>
</dbReference>
<name>A0A426VAM6_9BURK</name>
<keyword evidence="1" id="KW-0378">Hydrolase</keyword>
<protein>
    <submittedName>
        <fullName evidence="1">K(+)-transporting ATPase subunit F</fullName>
        <ecNumber evidence="1">3.6.3.12</ecNumber>
    </submittedName>
</protein>
<organism evidence="1 2">
    <name type="scientific">Aquabacterium soli</name>
    <dbReference type="NCBI Taxonomy" id="2493092"/>
    <lineage>
        <taxon>Bacteria</taxon>
        <taxon>Pseudomonadati</taxon>
        <taxon>Pseudomonadota</taxon>
        <taxon>Betaproteobacteria</taxon>
        <taxon>Burkholderiales</taxon>
        <taxon>Aquabacterium</taxon>
    </lineage>
</organism>
<evidence type="ECO:0000313" key="1">
    <source>
        <dbReference type="EMBL" id="RRS03871.1"/>
    </source>
</evidence>
<proteinExistence type="predicted"/>
<dbReference type="GO" id="GO:0016787">
    <property type="term" value="F:hydrolase activity"/>
    <property type="evidence" value="ECO:0007669"/>
    <property type="project" value="UniProtKB-KW"/>
</dbReference>
<sequence>MSALYVLCAMVALALLVYLVAALLNPEEFT</sequence>
<comment type="caution">
    <text evidence="1">The sequence shown here is derived from an EMBL/GenBank/DDBJ whole genome shotgun (WGS) entry which is preliminary data.</text>
</comment>
<gene>
    <name evidence="1" type="primary">kdpF</name>
    <name evidence="1" type="ORF">EIP75_13005</name>
</gene>
<dbReference type="EMBL" id="RSED01000009">
    <property type="protein sequence ID" value="RRS03871.1"/>
    <property type="molecule type" value="Genomic_DNA"/>
</dbReference>
<keyword evidence="2" id="KW-1185">Reference proteome</keyword>
<dbReference type="AlphaFoldDB" id="A0A426VAM6"/>
<dbReference type="GO" id="GO:0005886">
    <property type="term" value="C:plasma membrane"/>
    <property type="evidence" value="ECO:0007669"/>
    <property type="project" value="InterPro"/>
</dbReference>
<dbReference type="RefSeq" id="WP_125243711.1">
    <property type="nucleotide sequence ID" value="NZ_RSED01000009.1"/>
</dbReference>
<dbReference type="InterPro" id="IPR011726">
    <property type="entry name" value="KdpF"/>
</dbReference>
<reference evidence="1 2" key="1">
    <citation type="submission" date="2018-12" db="EMBL/GenBank/DDBJ databases">
        <title>The whole draft genome of Aquabacterium sp. SJQ9.</title>
        <authorList>
            <person name="Sun L."/>
            <person name="Gao X."/>
            <person name="Chen W."/>
            <person name="Huang K."/>
        </authorList>
    </citation>
    <scope>NUCLEOTIDE SEQUENCE [LARGE SCALE GENOMIC DNA]</scope>
    <source>
        <strain evidence="1 2">SJQ9</strain>
    </source>
</reference>
<dbReference type="EC" id="3.6.3.12" evidence="1"/>
<accession>A0A426VAM6</accession>